<keyword evidence="4" id="KW-0720">Serine protease</keyword>
<comment type="caution">
    <text evidence="7">The sequence shown here is derived from an EMBL/GenBank/DDBJ whole genome shotgun (WGS) entry which is preliminary data.</text>
</comment>
<dbReference type="PROSITE" id="PS51892">
    <property type="entry name" value="SUBTILASE"/>
    <property type="match status" value="1"/>
</dbReference>
<dbReference type="InterPro" id="IPR000209">
    <property type="entry name" value="Peptidase_S8/S53_dom"/>
</dbReference>
<accession>A0A423XJL9</accession>
<dbReference type="Gene3D" id="3.40.50.200">
    <property type="entry name" value="Peptidase S8/S53 domain"/>
    <property type="match status" value="1"/>
</dbReference>
<keyword evidence="2" id="KW-0645">Protease</keyword>
<keyword evidence="3" id="KW-0378">Hydrolase</keyword>
<name>A0A423XJL9_9PEZI</name>
<dbReference type="AlphaFoldDB" id="A0A423XJL9"/>
<dbReference type="OrthoDB" id="1896086at2759"/>
<dbReference type="EMBL" id="LKEB01000005">
    <property type="protein sequence ID" value="ROW16454.1"/>
    <property type="molecule type" value="Genomic_DNA"/>
</dbReference>
<dbReference type="PROSITE" id="PS00136">
    <property type="entry name" value="SUBTILASE_ASP"/>
    <property type="match status" value="1"/>
</dbReference>
<organism evidence="7 8">
    <name type="scientific">Cytospora leucostoma</name>
    <dbReference type="NCBI Taxonomy" id="1230097"/>
    <lineage>
        <taxon>Eukaryota</taxon>
        <taxon>Fungi</taxon>
        <taxon>Dikarya</taxon>
        <taxon>Ascomycota</taxon>
        <taxon>Pezizomycotina</taxon>
        <taxon>Sordariomycetes</taxon>
        <taxon>Sordariomycetidae</taxon>
        <taxon>Diaporthales</taxon>
        <taxon>Cytosporaceae</taxon>
        <taxon>Cytospora</taxon>
    </lineage>
</organism>
<protein>
    <recommendedName>
        <fullName evidence="6">Peptidase S8/S53 domain-containing protein</fullName>
    </recommendedName>
</protein>
<evidence type="ECO:0000256" key="2">
    <source>
        <dbReference type="ARBA" id="ARBA00022670"/>
    </source>
</evidence>
<dbReference type="STRING" id="1230097.A0A423XJL9"/>
<evidence type="ECO:0000256" key="5">
    <source>
        <dbReference type="PROSITE-ProRule" id="PRU01240"/>
    </source>
</evidence>
<gene>
    <name evidence="7" type="ORF">VPNG_02757</name>
</gene>
<dbReference type="PANTHER" id="PTHR43806">
    <property type="entry name" value="PEPTIDASE S8"/>
    <property type="match status" value="1"/>
</dbReference>
<evidence type="ECO:0000313" key="7">
    <source>
        <dbReference type="EMBL" id="ROW16454.1"/>
    </source>
</evidence>
<dbReference type="InterPro" id="IPR015500">
    <property type="entry name" value="Peptidase_S8_subtilisin-rel"/>
</dbReference>
<proteinExistence type="inferred from homology"/>
<dbReference type="SUPFAM" id="SSF52743">
    <property type="entry name" value="Subtilisin-like"/>
    <property type="match status" value="1"/>
</dbReference>
<evidence type="ECO:0000256" key="4">
    <source>
        <dbReference type="ARBA" id="ARBA00022825"/>
    </source>
</evidence>
<dbReference type="InParanoid" id="A0A423XJL9"/>
<keyword evidence="8" id="KW-1185">Reference proteome</keyword>
<evidence type="ECO:0000259" key="6">
    <source>
        <dbReference type="Pfam" id="PF00082"/>
    </source>
</evidence>
<evidence type="ECO:0000256" key="3">
    <source>
        <dbReference type="ARBA" id="ARBA00022801"/>
    </source>
</evidence>
<feature type="domain" description="Peptidase S8/S53" evidence="6">
    <location>
        <begin position="157"/>
        <end position="437"/>
    </location>
</feature>
<reference evidence="7 8" key="1">
    <citation type="submission" date="2015-09" db="EMBL/GenBank/DDBJ databases">
        <title>Host preference determinants of Valsa canker pathogens revealed by comparative genomics.</title>
        <authorList>
            <person name="Yin Z."/>
            <person name="Huang L."/>
        </authorList>
    </citation>
    <scope>NUCLEOTIDE SEQUENCE [LARGE SCALE GENOMIC DNA]</scope>
    <source>
        <strain evidence="7 8">SXYLt</strain>
    </source>
</reference>
<dbReference type="InterPro" id="IPR050131">
    <property type="entry name" value="Peptidase_S8_subtilisin-like"/>
</dbReference>
<dbReference type="InterPro" id="IPR023827">
    <property type="entry name" value="Peptidase_S8_Asp-AS"/>
</dbReference>
<sequence>MCGLKMCFFGKKGRKARRQQTVTAKGPEMQQAPEPEPHVLVLIMLDCEGNIFNNFIAKLPNKGASHNQRYEQPGLNLRGYKTALDVQYARGLRESQVGKDAGILGIAYFGRVLLGPPSFQVSSGPKPPRQAQQGQNVGLGDLWHLEAVDASPSHSAGRGVNVYVMDTGINENHAEFQGRDFAESFVARDANGNIQDLKDPNGQGTAVASLIGGNNVGVAKGVNIIPVKHLLSDKTLGLLTVAKSSPMSLFESLQWILWHVIKSGKQGRAVVNVSQGTRPSWTDGIPNPTEEEQILSDPWFHFLEVLSQQDIVVVTSAGHDGQSAEDAAKTQSPRRLACPGAVAEKTLIVVGASQRSTSNAKKLEFWPKSNSFGIVDVLAPGKHITVARHNYNGVWRKDDGTSLSAAITSGIIAQYLGENDIHTLDPGSVAQVLKREVGRSAVSDDDTAKVHEVTQEGRSLPLLRTL</sequence>
<dbReference type="Pfam" id="PF00082">
    <property type="entry name" value="Peptidase_S8"/>
    <property type="match status" value="1"/>
</dbReference>
<dbReference type="Proteomes" id="UP000285146">
    <property type="component" value="Unassembled WGS sequence"/>
</dbReference>
<dbReference type="InterPro" id="IPR036852">
    <property type="entry name" value="Peptidase_S8/S53_dom_sf"/>
</dbReference>
<comment type="similarity">
    <text evidence="1 5">Belongs to the peptidase S8 family.</text>
</comment>
<evidence type="ECO:0000256" key="1">
    <source>
        <dbReference type="ARBA" id="ARBA00011073"/>
    </source>
</evidence>
<dbReference type="PANTHER" id="PTHR43806:SF11">
    <property type="entry name" value="CEREVISIN-RELATED"/>
    <property type="match status" value="1"/>
</dbReference>
<evidence type="ECO:0000313" key="8">
    <source>
        <dbReference type="Proteomes" id="UP000285146"/>
    </source>
</evidence>
<dbReference type="GO" id="GO:0004252">
    <property type="term" value="F:serine-type endopeptidase activity"/>
    <property type="evidence" value="ECO:0007669"/>
    <property type="project" value="InterPro"/>
</dbReference>
<dbReference type="PRINTS" id="PR00723">
    <property type="entry name" value="SUBTILISIN"/>
</dbReference>
<comment type="caution">
    <text evidence="5">Lacks conserved residue(s) required for the propagation of feature annotation.</text>
</comment>
<dbReference type="GO" id="GO:0006508">
    <property type="term" value="P:proteolysis"/>
    <property type="evidence" value="ECO:0007669"/>
    <property type="project" value="UniProtKB-KW"/>
</dbReference>